<dbReference type="HOGENOM" id="CLU_3286843_0_0_6"/>
<dbReference type="AlphaFoldDB" id="S3IU94"/>
<protein>
    <submittedName>
        <fullName evidence="2">Uncharacterized protein</fullName>
    </submittedName>
</protein>
<feature type="region of interest" description="Disordered" evidence="1">
    <location>
        <begin position="1"/>
        <end position="40"/>
    </location>
</feature>
<evidence type="ECO:0000313" key="3">
    <source>
        <dbReference type="Proteomes" id="UP000014585"/>
    </source>
</evidence>
<organism evidence="2 3">
    <name type="scientific">Cedecea davisae DSM 4568</name>
    <dbReference type="NCBI Taxonomy" id="566551"/>
    <lineage>
        <taxon>Bacteria</taxon>
        <taxon>Pseudomonadati</taxon>
        <taxon>Pseudomonadota</taxon>
        <taxon>Gammaproteobacteria</taxon>
        <taxon>Enterobacterales</taxon>
        <taxon>Enterobacteriaceae</taxon>
        <taxon>Cedecea</taxon>
    </lineage>
</organism>
<proteinExistence type="predicted"/>
<comment type="caution">
    <text evidence="2">The sequence shown here is derived from an EMBL/GenBank/DDBJ whole genome shotgun (WGS) entry which is preliminary data.</text>
</comment>
<feature type="compositionally biased region" description="Polar residues" evidence="1">
    <location>
        <begin position="10"/>
        <end position="27"/>
    </location>
</feature>
<gene>
    <name evidence="2" type="ORF">HMPREF0201_02316</name>
</gene>
<dbReference type="Proteomes" id="UP000014585">
    <property type="component" value="Unassembled WGS sequence"/>
</dbReference>
<dbReference type="EMBL" id="ATDT01000021">
    <property type="protein sequence ID" value="EPF16570.1"/>
    <property type="molecule type" value="Genomic_DNA"/>
</dbReference>
<name>S3IU94_9ENTR</name>
<reference evidence="2 3" key="1">
    <citation type="submission" date="2013-04" db="EMBL/GenBank/DDBJ databases">
        <authorList>
            <person name="Weinstock G."/>
            <person name="Sodergren E."/>
            <person name="Lobos E.A."/>
            <person name="Fulton L."/>
            <person name="Fulton R."/>
            <person name="Courtney L."/>
            <person name="Fronick C."/>
            <person name="O'Laughlin M."/>
            <person name="Godfrey J."/>
            <person name="Wilson R.M."/>
            <person name="Miner T."/>
            <person name="Farmer C."/>
            <person name="Delehaunty K."/>
            <person name="Cordes M."/>
            <person name="Minx P."/>
            <person name="Tomlinson C."/>
            <person name="Chen J."/>
            <person name="Wollam A."/>
            <person name="Pepin K.H."/>
            <person name="Palsikar V.B."/>
            <person name="Zhang X."/>
            <person name="Suruliraj S."/>
            <person name="Perna N.T."/>
            <person name="Plunkett G."/>
            <person name="Warren W."/>
            <person name="Mitreva M."/>
            <person name="Mardis E.R."/>
            <person name="Wilson R.K."/>
        </authorList>
    </citation>
    <scope>NUCLEOTIDE SEQUENCE [LARGE SCALE GENOMIC DNA]</scope>
    <source>
        <strain evidence="2 3">DSM 4568</strain>
    </source>
</reference>
<sequence length="40" mass="4681">MLRSPERFSTPLNTPQRKSLHDQNSGFLTKKRKKSREIPA</sequence>
<evidence type="ECO:0000313" key="2">
    <source>
        <dbReference type="EMBL" id="EPF16570.1"/>
    </source>
</evidence>
<evidence type="ECO:0000256" key="1">
    <source>
        <dbReference type="SAM" id="MobiDB-lite"/>
    </source>
</evidence>
<accession>S3IU94</accession>
<feature type="compositionally biased region" description="Basic residues" evidence="1">
    <location>
        <begin position="29"/>
        <end position="40"/>
    </location>
</feature>